<keyword evidence="2" id="KW-1185">Reference proteome</keyword>
<protein>
    <submittedName>
        <fullName evidence="1">Uncharacterized protein</fullName>
    </submittedName>
</protein>
<sequence length="81" mass="9312">MGRDKVRGLLRVRRDLGLQVRSCRHSYRSILLDRVLLQIGGAFRIPRHRLRLPAVKACSSWKLPLPSGRTNSKRNQLAVLQ</sequence>
<accession>A0AAV8QQI4</accession>
<gene>
    <name evidence="1" type="ORF">OPV22_022745</name>
</gene>
<evidence type="ECO:0000313" key="2">
    <source>
        <dbReference type="Proteomes" id="UP001222027"/>
    </source>
</evidence>
<dbReference type="EMBL" id="JAQQAF010000006">
    <property type="protein sequence ID" value="KAJ8479018.1"/>
    <property type="molecule type" value="Genomic_DNA"/>
</dbReference>
<dbReference type="Proteomes" id="UP001222027">
    <property type="component" value="Unassembled WGS sequence"/>
</dbReference>
<comment type="caution">
    <text evidence="1">The sequence shown here is derived from an EMBL/GenBank/DDBJ whole genome shotgun (WGS) entry which is preliminary data.</text>
</comment>
<name>A0AAV8QQI4_ENSVE</name>
<reference evidence="1 2" key="1">
    <citation type="submission" date="2022-12" db="EMBL/GenBank/DDBJ databases">
        <title>Chromosome-scale assembly of the Ensete ventricosum genome.</title>
        <authorList>
            <person name="Dussert Y."/>
            <person name="Stocks J."/>
            <person name="Wendawek A."/>
            <person name="Woldeyes F."/>
            <person name="Nichols R.A."/>
            <person name="Borrell J.S."/>
        </authorList>
    </citation>
    <scope>NUCLEOTIDE SEQUENCE [LARGE SCALE GENOMIC DNA]</scope>
    <source>
        <strain evidence="2">cv. Maze</strain>
        <tissue evidence="1">Seeds</tissue>
    </source>
</reference>
<dbReference type="AlphaFoldDB" id="A0AAV8QQI4"/>
<proteinExistence type="predicted"/>
<evidence type="ECO:0000313" key="1">
    <source>
        <dbReference type="EMBL" id="KAJ8479018.1"/>
    </source>
</evidence>
<organism evidence="1 2">
    <name type="scientific">Ensete ventricosum</name>
    <name type="common">Abyssinian banana</name>
    <name type="synonym">Musa ensete</name>
    <dbReference type="NCBI Taxonomy" id="4639"/>
    <lineage>
        <taxon>Eukaryota</taxon>
        <taxon>Viridiplantae</taxon>
        <taxon>Streptophyta</taxon>
        <taxon>Embryophyta</taxon>
        <taxon>Tracheophyta</taxon>
        <taxon>Spermatophyta</taxon>
        <taxon>Magnoliopsida</taxon>
        <taxon>Liliopsida</taxon>
        <taxon>Zingiberales</taxon>
        <taxon>Musaceae</taxon>
        <taxon>Ensete</taxon>
    </lineage>
</organism>